<dbReference type="EMBL" id="AJXT01000006">
    <property type="protein sequence ID" value="EIL94282.1"/>
    <property type="molecule type" value="Genomic_DNA"/>
</dbReference>
<feature type="region of interest" description="Disordered" evidence="1">
    <location>
        <begin position="65"/>
        <end position="96"/>
    </location>
</feature>
<dbReference type="AlphaFoldDB" id="I4W491"/>
<evidence type="ECO:0000313" key="2">
    <source>
        <dbReference type="EMBL" id="EIL94282.1"/>
    </source>
</evidence>
<proteinExistence type="predicted"/>
<evidence type="ECO:0000313" key="3">
    <source>
        <dbReference type="Proteomes" id="UP000003226"/>
    </source>
</evidence>
<sequence length="96" mass="10325">MFDVVDFMEKMGGDAQLSQASDSELAEALAATDIASELQSVVLAKNAQHLEALLVAKPVCVLLSPPGPPGSPLHAPLPPPPPLLPEEEWEQYQRER</sequence>
<gene>
    <name evidence="2" type="ORF">UU7_04762</name>
</gene>
<evidence type="ECO:0000256" key="1">
    <source>
        <dbReference type="SAM" id="MobiDB-lite"/>
    </source>
</evidence>
<protein>
    <submittedName>
        <fullName evidence="2">Uncharacterized protein</fullName>
    </submittedName>
</protein>
<accession>I4W491</accession>
<keyword evidence="3" id="KW-1185">Reference proteome</keyword>
<name>I4W491_9GAMM</name>
<reference evidence="2 3" key="1">
    <citation type="journal article" date="2012" name="J. Bacteriol.">
        <title>Genome sequences for six rhodanobacter strains, isolated from soils and the terrestrial subsurface, with variable denitrification capabilities.</title>
        <authorList>
            <person name="Kostka J.E."/>
            <person name="Green S.J."/>
            <person name="Rishishwar L."/>
            <person name="Prakash O."/>
            <person name="Katz L.S."/>
            <person name="Marino-Ramirez L."/>
            <person name="Jordan I.K."/>
            <person name="Munk C."/>
            <person name="Ivanova N."/>
            <person name="Mikhailova N."/>
            <person name="Watson D.B."/>
            <person name="Brown S.D."/>
            <person name="Palumbo A.V."/>
            <person name="Brooks S.C."/>
        </authorList>
    </citation>
    <scope>NUCLEOTIDE SEQUENCE [LARGE SCALE GENOMIC DNA]</scope>
    <source>
        <strain evidence="2 3">B39</strain>
    </source>
</reference>
<feature type="compositionally biased region" description="Pro residues" evidence="1">
    <location>
        <begin position="65"/>
        <end position="84"/>
    </location>
</feature>
<dbReference type="Proteomes" id="UP000003226">
    <property type="component" value="Unassembled WGS sequence"/>
</dbReference>
<organism evidence="2 3">
    <name type="scientific">Rhodanobacter spathiphylli B39</name>
    <dbReference type="NCBI Taxonomy" id="1163407"/>
    <lineage>
        <taxon>Bacteria</taxon>
        <taxon>Pseudomonadati</taxon>
        <taxon>Pseudomonadota</taxon>
        <taxon>Gammaproteobacteria</taxon>
        <taxon>Lysobacterales</taxon>
        <taxon>Rhodanobacteraceae</taxon>
        <taxon>Rhodanobacter</taxon>
    </lineage>
</organism>
<comment type="caution">
    <text evidence="2">The sequence shown here is derived from an EMBL/GenBank/DDBJ whole genome shotgun (WGS) entry which is preliminary data.</text>
</comment>
<dbReference type="RefSeq" id="WP_007805893.1">
    <property type="nucleotide sequence ID" value="NZ_AJXT01000006.1"/>
</dbReference>